<reference evidence="1 2" key="1">
    <citation type="submission" date="2019-05" db="EMBL/GenBank/DDBJ databases">
        <title>Another draft genome of Portunus trituberculatus and its Hox gene families provides insights of decapod evolution.</title>
        <authorList>
            <person name="Jeong J.-H."/>
            <person name="Song I."/>
            <person name="Kim S."/>
            <person name="Choi T."/>
            <person name="Kim D."/>
            <person name="Ryu S."/>
            <person name="Kim W."/>
        </authorList>
    </citation>
    <scope>NUCLEOTIDE SEQUENCE [LARGE SCALE GENOMIC DNA]</scope>
    <source>
        <tissue evidence="1">Muscle</tissue>
    </source>
</reference>
<protein>
    <submittedName>
        <fullName evidence="1">Uncharacterized protein</fullName>
    </submittedName>
</protein>
<dbReference type="OrthoDB" id="7480422at2759"/>
<gene>
    <name evidence="1" type="ORF">E2C01_088308</name>
</gene>
<keyword evidence="2" id="KW-1185">Reference proteome</keyword>
<dbReference type="AlphaFoldDB" id="A0A5B7JG89"/>
<name>A0A5B7JG89_PORTR</name>
<comment type="caution">
    <text evidence="1">The sequence shown here is derived from an EMBL/GenBank/DDBJ whole genome shotgun (WGS) entry which is preliminary data.</text>
</comment>
<dbReference type="EMBL" id="VSRR010093959">
    <property type="protein sequence ID" value="MPC93186.1"/>
    <property type="molecule type" value="Genomic_DNA"/>
</dbReference>
<proteinExistence type="predicted"/>
<evidence type="ECO:0000313" key="1">
    <source>
        <dbReference type="EMBL" id="MPC93186.1"/>
    </source>
</evidence>
<accession>A0A5B7JG89</accession>
<organism evidence="1 2">
    <name type="scientific">Portunus trituberculatus</name>
    <name type="common">Swimming crab</name>
    <name type="synonym">Neptunus trituberculatus</name>
    <dbReference type="NCBI Taxonomy" id="210409"/>
    <lineage>
        <taxon>Eukaryota</taxon>
        <taxon>Metazoa</taxon>
        <taxon>Ecdysozoa</taxon>
        <taxon>Arthropoda</taxon>
        <taxon>Crustacea</taxon>
        <taxon>Multicrustacea</taxon>
        <taxon>Malacostraca</taxon>
        <taxon>Eumalacostraca</taxon>
        <taxon>Eucarida</taxon>
        <taxon>Decapoda</taxon>
        <taxon>Pleocyemata</taxon>
        <taxon>Brachyura</taxon>
        <taxon>Eubrachyura</taxon>
        <taxon>Portunoidea</taxon>
        <taxon>Portunidae</taxon>
        <taxon>Portuninae</taxon>
        <taxon>Portunus</taxon>
    </lineage>
</organism>
<evidence type="ECO:0000313" key="2">
    <source>
        <dbReference type="Proteomes" id="UP000324222"/>
    </source>
</evidence>
<sequence>MHIERLAREASGKLTSLRRISWLLDSEGLELLYKAQVRSSLEYACLAWGGAARTHLALLDKVQERAARLIKGNNTNQEPRLHTFQHWRDVVGITVMYKMHVCHVSHLEALQQPPQLVQVHTRAVTLTRKGTPAALL</sequence>
<dbReference type="Proteomes" id="UP000324222">
    <property type="component" value="Unassembled WGS sequence"/>
</dbReference>